<dbReference type="RefSeq" id="WP_311985728.1">
    <property type="nucleotide sequence ID" value="NZ_JARQBZ010000041.1"/>
</dbReference>
<proteinExistence type="predicted"/>
<organism evidence="2 3">
    <name type="scientific">Vagococcus carniphilus</name>
    <dbReference type="NCBI Taxonomy" id="218144"/>
    <lineage>
        <taxon>Bacteria</taxon>
        <taxon>Bacillati</taxon>
        <taxon>Bacillota</taxon>
        <taxon>Bacilli</taxon>
        <taxon>Lactobacillales</taxon>
        <taxon>Enterococcaceae</taxon>
        <taxon>Vagococcus</taxon>
    </lineage>
</organism>
<feature type="domain" description="DUF3885" evidence="1">
    <location>
        <begin position="2"/>
        <end position="184"/>
    </location>
</feature>
<name>A0AAW8U6P1_9ENTE</name>
<dbReference type="InterPro" id="IPR024976">
    <property type="entry name" value="DUF3885"/>
</dbReference>
<dbReference type="EMBL" id="JARQBZ010000041">
    <property type="protein sequence ID" value="MDT2835168.1"/>
    <property type="molecule type" value="Genomic_DNA"/>
</dbReference>
<reference evidence="2" key="1">
    <citation type="submission" date="2023-03" db="EMBL/GenBank/DDBJ databases">
        <authorList>
            <person name="Shen W."/>
            <person name="Cai J."/>
        </authorList>
    </citation>
    <scope>NUCLEOTIDE SEQUENCE</scope>
    <source>
        <strain evidence="2">P96-3</strain>
    </source>
</reference>
<evidence type="ECO:0000259" key="1">
    <source>
        <dbReference type="Pfam" id="PF13021"/>
    </source>
</evidence>
<gene>
    <name evidence="2" type="ORF">P7H70_14120</name>
</gene>
<sequence>MNKELRNIYLTHHHTYKLKENIRFELAYGNEKKYYSKIEKGKIRANILFEEVFKDSKIVQMIFIISQYSSKNKVDKFLYRNNFKVVDSFVTKSWDRYYDGETNILVIETEKSNLRVPKIIDGICYEDFYRNGKLRIKSPIIFYNKQDNLILNIYDDRGCDIWSDNLKRQKEIYNKYNSWILDYDREIITKFYESVI</sequence>
<accession>A0AAW8U6P1</accession>
<dbReference type="Proteomes" id="UP001268577">
    <property type="component" value="Unassembled WGS sequence"/>
</dbReference>
<dbReference type="Pfam" id="PF13021">
    <property type="entry name" value="DUF3885"/>
    <property type="match status" value="1"/>
</dbReference>
<comment type="caution">
    <text evidence="2">The sequence shown here is derived from an EMBL/GenBank/DDBJ whole genome shotgun (WGS) entry which is preliminary data.</text>
</comment>
<evidence type="ECO:0000313" key="2">
    <source>
        <dbReference type="EMBL" id="MDT2835168.1"/>
    </source>
</evidence>
<dbReference type="AlphaFoldDB" id="A0AAW8U6P1"/>
<protein>
    <submittedName>
        <fullName evidence="2">DUF3885 domain-containing protein</fullName>
    </submittedName>
</protein>
<evidence type="ECO:0000313" key="3">
    <source>
        <dbReference type="Proteomes" id="UP001268577"/>
    </source>
</evidence>